<protein>
    <submittedName>
        <fullName evidence="1">Uncharacterized protein</fullName>
    </submittedName>
</protein>
<keyword evidence="2" id="KW-1185">Reference proteome</keyword>
<evidence type="ECO:0000313" key="1">
    <source>
        <dbReference type="EMBL" id="MEL5994637.1"/>
    </source>
</evidence>
<evidence type="ECO:0000313" key="2">
    <source>
        <dbReference type="Proteomes" id="UP001479606"/>
    </source>
</evidence>
<dbReference type="Proteomes" id="UP001479606">
    <property type="component" value="Unassembled WGS sequence"/>
</dbReference>
<gene>
    <name evidence="1" type="ORF">AAFH49_10495</name>
</gene>
<accession>A0ABU9LV95</accession>
<reference evidence="1 2" key="1">
    <citation type="journal article" date="2018" name="Arch. Microbiol.">
        <title>Hymenobacter segetis sp. nov., isolated from soil.</title>
        <authorList>
            <person name="Ten L.N."/>
            <person name="Lim S.J."/>
            <person name="Kim B.O."/>
            <person name="Kang I.K."/>
            <person name="Jung H.Y."/>
        </authorList>
    </citation>
    <scope>NUCLEOTIDE SEQUENCE [LARGE SCALE GENOMIC DNA]</scope>
    <source>
        <strain evidence="1 2">S7-3-11</strain>
    </source>
</reference>
<dbReference type="EMBL" id="JBCEVZ010000021">
    <property type="protein sequence ID" value="MEL5994637.1"/>
    <property type="molecule type" value="Genomic_DNA"/>
</dbReference>
<proteinExistence type="predicted"/>
<organism evidence="1 2">
    <name type="scientific">Hymenobacter segetis</name>
    <dbReference type="NCBI Taxonomy" id="2025509"/>
    <lineage>
        <taxon>Bacteria</taxon>
        <taxon>Pseudomonadati</taxon>
        <taxon>Bacteroidota</taxon>
        <taxon>Cytophagia</taxon>
        <taxon>Cytophagales</taxon>
        <taxon>Hymenobacteraceae</taxon>
        <taxon>Hymenobacter</taxon>
    </lineage>
</organism>
<comment type="caution">
    <text evidence="1">The sequence shown here is derived from an EMBL/GenBank/DDBJ whole genome shotgun (WGS) entry which is preliminary data.</text>
</comment>
<name>A0ABU9LV95_9BACT</name>
<sequence length="115" mass="12245">MPRLVTPLTYIINFYFPDFQDTKNPTSDEGRAFIEGEAGLLAGAHSHVVAIAPAKAACAHIRVARIVALRGTAGAYAGRVLRGVGVAGLSAECGHRLHPFVEVRGGGLRELCREH</sequence>